<dbReference type="AlphaFoldDB" id="A0AAD9JEN9"/>
<keyword evidence="1" id="KW-0812">Transmembrane</keyword>
<organism evidence="2 3">
    <name type="scientific">Ridgeia piscesae</name>
    <name type="common">Tubeworm</name>
    <dbReference type="NCBI Taxonomy" id="27915"/>
    <lineage>
        <taxon>Eukaryota</taxon>
        <taxon>Metazoa</taxon>
        <taxon>Spiralia</taxon>
        <taxon>Lophotrochozoa</taxon>
        <taxon>Annelida</taxon>
        <taxon>Polychaeta</taxon>
        <taxon>Sedentaria</taxon>
        <taxon>Canalipalpata</taxon>
        <taxon>Sabellida</taxon>
        <taxon>Siboglinidae</taxon>
        <taxon>Ridgeia</taxon>
    </lineage>
</organism>
<comment type="caution">
    <text evidence="2">The sequence shown here is derived from an EMBL/GenBank/DDBJ whole genome shotgun (WGS) entry which is preliminary data.</text>
</comment>
<gene>
    <name evidence="2" type="ORF">NP493_2608g00000</name>
</gene>
<keyword evidence="1" id="KW-0472">Membrane</keyword>
<dbReference type="Proteomes" id="UP001209878">
    <property type="component" value="Unassembled WGS sequence"/>
</dbReference>
<proteinExistence type="predicted"/>
<reference evidence="2" key="1">
    <citation type="journal article" date="2023" name="Mol. Biol. Evol.">
        <title>Third-Generation Sequencing Reveals the Adaptive Role of the Epigenome in Three Deep-Sea Polychaetes.</title>
        <authorList>
            <person name="Perez M."/>
            <person name="Aroh O."/>
            <person name="Sun Y."/>
            <person name="Lan Y."/>
            <person name="Juniper S.K."/>
            <person name="Young C.R."/>
            <person name="Angers B."/>
            <person name="Qian P.Y."/>
        </authorList>
    </citation>
    <scope>NUCLEOTIDE SEQUENCE</scope>
    <source>
        <strain evidence="2">R07B-5</strain>
    </source>
</reference>
<evidence type="ECO:0000256" key="1">
    <source>
        <dbReference type="SAM" id="Phobius"/>
    </source>
</evidence>
<accession>A0AAD9JEN9</accession>
<keyword evidence="3" id="KW-1185">Reference proteome</keyword>
<keyword evidence="1" id="KW-1133">Transmembrane helix</keyword>
<dbReference type="EMBL" id="JAODUO010002594">
    <property type="protein sequence ID" value="KAK2151529.1"/>
    <property type="molecule type" value="Genomic_DNA"/>
</dbReference>
<evidence type="ECO:0000313" key="2">
    <source>
        <dbReference type="EMBL" id="KAK2151529.1"/>
    </source>
</evidence>
<sequence length="128" mass="14654">MKTLERLVLQFLKSIMDPLLDQFQFAYRNNISVDDAVALGLFTFFSISTAQILPLGSFLLILALLLTQLSHQNFLIRYRVLVFLDPRTYMHWTAVSGFKAARVAQQGQPSTRCISYFRLSAGCRQFRG</sequence>
<name>A0AAD9JEN9_RIDPI</name>
<protein>
    <submittedName>
        <fullName evidence="2">Uncharacterized protein</fullName>
    </submittedName>
</protein>
<feature type="transmembrane region" description="Helical" evidence="1">
    <location>
        <begin position="37"/>
        <end position="67"/>
    </location>
</feature>
<evidence type="ECO:0000313" key="3">
    <source>
        <dbReference type="Proteomes" id="UP001209878"/>
    </source>
</evidence>